<evidence type="ECO:0000313" key="4">
    <source>
        <dbReference type="Proteomes" id="UP000031012"/>
    </source>
</evidence>
<proteinExistence type="predicted"/>
<feature type="signal peptide" evidence="1">
    <location>
        <begin position="1"/>
        <end position="27"/>
    </location>
</feature>
<comment type="caution">
    <text evidence="3">The sequence shown here is derived from an EMBL/GenBank/DDBJ whole genome shotgun (WGS) entry which is preliminary data.</text>
</comment>
<dbReference type="Gene3D" id="3.90.640.20">
    <property type="entry name" value="Heat-shock cognate protein, ATPase"/>
    <property type="match status" value="1"/>
</dbReference>
<reference evidence="3 4" key="1">
    <citation type="submission" date="2014-03" db="EMBL/GenBank/DDBJ databases">
        <title>Genome sequence of the diesel-degrader and plant-growth promoter Acinetobacter oleivorans PF-1 isolated from the roots of poplar tree.</title>
        <authorList>
            <person name="Gkorezis P."/>
            <person name="van Hamme J."/>
            <person name="Rineau F."/>
            <person name="Vangronsveld J."/>
            <person name="Francetti A."/>
        </authorList>
    </citation>
    <scope>NUCLEOTIDE SEQUENCE [LARGE SCALE GENOMIC DNA]</scope>
    <source>
        <strain evidence="3 4">PF1</strain>
    </source>
</reference>
<dbReference type="AlphaFoldDB" id="A0A0B2UHV2"/>
<dbReference type="InterPro" id="IPR037126">
    <property type="entry name" value="PdaC/RsiV-like_sf"/>
</dbReference>
<dbReference type="Gene3D" id="3.30.565.40">
    <property type="entry name" value="Fervidobacterium nodosum Rt17-B1 like"/>
    <property type="match status" value="1"/>
</dbReference>
<dbReference type="Proteomes" id="UP000031012">
    <property type="component" value="Unassembled WGS sequence"/>
</dbReference>
<protein>
    <recommendedName>
        <fullName evidence="2">DUF3298 domain-containing protein</fullName>
    </recommendedName>
</protein>
<evidence type="ECO:0000259" key="2">
    <source>
        <dbReference type="Pfam" id="PF11738"/>
    </source>
</evidence>
<sequence>MMLSSKVSLRLTLLASAIFLVACQPKADPKDSQEQQKPAVEQQKPVELTLKGETIPSKVALPDCDGKTCPEFTVERLQSNFPFIDKIVDQQILKALDQILEIAEPDAKVKQPDQKTEASAVAGAEQKNSFDAQVQRYANSFIGLDNELKALSSSHQINLLVKPKILQAQGKVVTVVLNSSSYLGGAHGSAAQHYYNFDLKEQKQIKLEDLLRPQQKVALEKLAHEAFKTWVTDSKLADNVGDYEQAWPFKLSDNFLLGEQGLILQYGEYEIGPYVVGLPRLVIPYDQLQEVLKKEYLPQPKAQPASTPVAKSGS</sequence>
<name>A0A0B2UHV2_9GAMM</name>
<dbReference type="InterPro" id="IPR021729">
    <property type="entry name" value="DUF3298"/>
</dbReference>
<organism evidence="3 4">
    <name type="scientific">Acinetobacter oleivorans</name>
    <dbReference type="NCBI Taxonomy" id="1148157"/>
    <lineage>
        <taxon>Bacteria</taxon>
        <taxon>Pseudomonadati</taxon>
        <taxon>Pseudomonadota</taxon>
        <taxon>Gammaproteobacteria</taxon>
        <taxon>Moraxellales</taxon>
        <taxon>Moraxellaceae</taxon>
        <taxon>Acinetobacter</taxon>
    </lineage>
</organism>
<dbReference type="PROSITE" id="PS51257">
    <property type="entry name" value="PROKAR_LIPOPROTEIN"/>
    <property type="match status" value="1"/>
</dbReference>
<evidence type="ECO:0000256" key="1">
    <source>
        <dbReference type="SAM" id="SignalP"/>
    </source>
</evidence>
<dbReference type="EMBL" id="JHQK01000002">
    <property type="protein sequence ID" value="KHN68580.1"/>
    <property type="molecule type" value="Genomic_DNA"/>
</dbReference>
<evidence type="ECO:0000313" key="3">
    <source>
        <dbReference type="EMBL" id="KHN68580.1"/>
    </source>
</evidence>
<dbReference type="Pfam" id="PF11738">
    <property type="entry name" value="DUF3298"/>
    <property type="match status" value="1"/>
</dbReference>
<gene>
    <name evidence="3" type="ORF">DH17_08135</name>
</gene>
<feature type="domain" description="DUF3298" evidence="2">
    <location>
        <begin position="208"/>
        <end position="286"/>
    </location>
</feature>
<accession>A0A0B2UHV2</accession>
<keyword evidence="1" id="KW-0732">Signal</keyword>
<feature type="chain" id="PRO_5002095577" description="DUF3298 domain-containing protein" evidence="1">
    <location>
        <begin position="28"/>
        <end position="314"/>
    </location>
</feature>